<dbReference type="PROSITE" id="PS51257">
    <property type="entry name" value="PROKAR_LIPOPROTEIN"/>
    <property type="match status" value="1"/>
</dbReference>
<dbReference type="eggNOG" id="COG3065">
    <property type="taxonomic scope" value="Bacteria"/>
</dbReference>
<dbReference type="Proteomes" id="UP000001933">
    <property type="component" value="Chromosome"/>
</dbReference>
<dbReference type="InParanoid" id="Q2LVC8"/>
<dbReference type="OrthoDB" id="5397282at2"/>
<dbReference type="KEGG" id="sat:SYN_00736"/>
<dbReference type="Pfam" id="PF03843">
    <property type="entry name" value="Slp"/>
    <property type="match status" value="1"/>
</dbReference>
<dbReference type="GO" id="GO:0019867">
    <property type="term" value="C:outer membrane"/>
    <property type="evidence" value="ECO:0007669"/>
    <property type="project" value="InterPro"/>
</dbReference>
<keyword evidence="2" id="KW-1185">Reference proteome</keyword>
<evidence type="ECO:0000313" key="2">
    <source>
        <dbReference type="Proteomes" id="UP000001933"/>
    </source>
</evidence>
<dbReference type="PANTHER" id="PTHR37530:SF1">
    <property type="entry name" value="OUTER MEMBRANE PROTEIN SLP"/>
    <property type="match status" value="1"/>
</dbReference>
<gene>
    <name evidence="1" type="ORF">SYN_00736</name>
</gene>
<name>Q2LVC8_SYNAS</name>
<dbReference type="RefSeq" id="WP_011418055.1">
    <property type="nucleotide sequence ID" value="NC_007759.1"/>
</dbReference>
<evidence type="ECO:0000313" key="1">
    <source>
        <dbReference type="EMBL" id="ABC78035.1"/>
    </source>
</evidence>
<dbReference type="EMBL" id="CP000252">
    <property type="protein sequence ID" value="ABC78035.1"/>
    <property type="molecule type" value="Genomic_DNA"/>
</dbReference>
<sequence length="176" mass="20716">MKYSFIPALLFLVLLAACAPFPQKLLREAEPAVSLSDVQKAPDRYNGKVVIWGGVILETINRKSETVLKVMQTELDFQKRPRNVDKSSGRFMVRYEGFLDPYIYSKGREITLVGVIIGKEEQEIGEIRYVYPVVDSRDVRLWEKSQEIRYRDPWFWGSPYGWGYPYPWWPGPPYWW</sequence>
<organism evidence="1 2">
    <name type="scientific">Syntrophus aciditrophicus (strain SB)</name>
    <dbReference type="NCBI Taxonomy" id="56780"/>
    <lineage>
        <taxon>Bacteria</taxon>
        <taxon>Pseudomonadati</taxon>
        <taxon>Thermodesulfobacteriota</taxon>
        <taxon>Syntrophia</taxon>
        <taxon>Syntrophales</taxon>
        <taxon>Syntrophaceae</taxon>
        <taxon>Syntrophus</taxon>
    </lineage>
</organism>
<dbReference type="AlphaFoldDB" id="Q2LVC8"/>
<dbReference type="STRING" id="56780.SYN_00736"/>
<dbReference type="InterPro" id="IPR004658">
    <property type="entry name" value="OMP_Slp"/>
</dbReference>
<dbReference type="PIRSF" id="PIRSF004982">
    <property type="entry name" value="SlP"/>
    <property type="match status" value="1"/>
</dbReference>
<accession>Q2LVC8</accession>
<dbReference type="PANTHER" id="PTHR37530">
    <property type="entry name" value="OUTER MEMBRANE PROTEIN SLP"/>
    <property type="match status" value="1"/>
</dbReference>
<dbReference type="FunCoup" id="Q2LVC8">
    <property type="interactions" value="28"/>
</dbReference>
<dbReference type="HOGENOM" id="CLU_100924_2_1_7"/>
<proteinExistence type="predicted"/>
<protein>
    <submittedName>
        <fullName evidence="1">Outer membrane protein slp</fullName>
    </submittedName>
</protein>
<dbReference type="NCBIfam" id="TIGR00752">
    <property type="entry name" value="slp"/>
    <property type="match status" value="1"/>
</dbReference>
<reference evidence="1 2" key="1">
    <citation type="journal article" date="2007" name="Proc. Natl. Acad. Sci. U.S.A.">
        <title>The genome of Syntrophus aciditrophicus: life at the thermodynamic limit of microbial growth.</title>
        <authorList>
            <person name="McInerney M.J."/>
            <person name="Rohlin L."/>
            <person name="Mouttaki H."/>
            <person name="Kim U."/>
            <person name="Krupp R.S."/>
            <person name="Rios-Hernandez L."/>
            <person name="Sieber J."/>
            <person name="Struchtemeyer C.G."/>
            <person name="Bhattacharyya A."/>
            <person name="Campbell J.W."/>
            <person name="Gunsalus R.P."/>
        </authorList>
    </citation>
    <scope>NUCLEOTIDE SEQUENCE [LARGE SCALE GENOMIC DNA]</scope>
    <source>
        <strain evidence="1 2">SB</strain>
    </source>
</reference>